<reference evidence="2 3" key="1">
    <citation type="submission" date="2018-10" db="EMBL/GenBank/DDBJ databases">
        <title>Genome assembly for a Yunnan-Guizhou Plateau 3E fish, Anabarilius grahami (Regan), and its evolutionary and genetic applications.</title>
        <authorList>
            <person name="Jiang W."/>
        </authorList>
    </citation>
    <scope>NUCLEOTIDE SEQUENCE [LARGE SCALE GENOMIC DNA]</scope>
    <source>
        <strain evidence="2">AG-KIZ</strain>
        <tissue evidence="2">Muscle</tissue>
    </source>
</reference>
<dbReference type="AlphaFoldDB" id="A0A3N0Y6N9"/>
<feature type="compositionally biased region" description="Basic and acidic residues" evidence="1">
    <location>
        <begin position="9"/>
        <end position="18"/>
    </location>
</feature>
<accession>A0A3N0Y6N9</accession>
<gene>
    <name evidence="2" type="ORF">DPX16_9440</name>
</gene>
<proteinExistence type="predicted"/>
<protein>
    <submittedName>
        <fullName evidence="2">Uncharacterized protein</fullName>
    </submittedName>
</protein>
<feature type="region of interest" description="Disordered" evidence="1">
    <location>
        <begin position="1"/>
        <end position="22"/>
    </location>
</feature>
<keyword evidence="3" id="KW-1185">Reference proteome</keyword>
<organism evidence="2 3">
    <name type="scientific">Anabarilius grahami</name>
    <name type="common">Kanglang fish</name>
    <name type="synonym">Barilius grahami</name>
    <dbReference type="NCBI Taxonomy" id="495550"/>
    <lineage>
        <taxon>Eukaryota</taxon>
        <taxon>Metazoa</taxon>
        <taxon>Chordata</taxon>
        <taxon>Craniata</taxon>
        <taxon>Vertebrata</taxon>
        <taxon>Euteleostomi</taxon>
        <taxon>Actinopterygii</taxon>
        <taxon>Neopterygii</taxon>
        <taxon>Teleostei</taxon>
        <taxon>Ostariophysi</taxon>
        <taxon>Cypriniformes</taxon>
        <taxon>Xenocyprididae</taxon>
        <taxon>Xenocypridinae</taxon>
        <taxon>Xenocypridinae incertae sedis</taxon>
        <taxon>Anabarilius</taxon>
    </lineage>
</organism>
<evidence type="ECO:0000313" key="2">
    <source>
        <dbReference type="EMBL" id="ROL41849.1"/>
    </source>
</evidence>
<sequence>MATACQHGNDNRSPDDRKRHPSMSRCRVIPALGFAACGDSIHSSEASTHLIDQAAYGMFALIGKVLALIKGPLLLPRPVFGLSSGLYRFTPLFLSNTAARSPAPAVARDKRSQI</sequence>
<name>A0A3N0Y6N9_ANAGA</name>
<comment type="caution">
    <text evidence="2">The sequence shown here is derived from an EMBL/GenBank/DDBJ whole genome shotgun (WGS) entry which is preliminary data.</text>
</comment>
<dbReference type="EMBL" id="RJVU01051519">
    <property type="protein sequence ID" value="ROL41849.1"/>
    <property type="molecule type" value="Genomic_DNA"/>
</dbReference>
<evidence type="ECO:0000256" key="1">
    <source>
        <dbReference type="SAM" id="MobiDB-lite"/>
    </source>
</evidence>
<dbReference type="Proteomes" id="UP000281406">
    <property type="component" value="Unassembled WGS sequence"/>
</dbReference>
<evidence type="ECO:0000313" key="3">
    <source>
        <dbReference type="Proteomes" id="UP000281406"/>
    </source>
</evidence>